<sequence length="753" mass="85720">MEHKIDLIALLTYVDPAYLSYQEWVNVGMALKYEGYTASEWDDWSKRDSGRYRPGECFKKWTTFEGSGKPVTGATITQMAKDNGWLPRSSDREDHELGWEDEIASDYVIVDKNWIEGKEIHEPKDWNPLQQITTYLQTLFEASENVGYVTDTWQNDDGKYLPTKGAYDRTAGELIELLHKGSGDIGEVFGDYDPAAGAWIRFNPLDGKGVKNENVTEFRYALVESDTMEIEKQNAIMRELELPIAVMVYSGGKSLHAIVRVEAANYDEYRKRVDYLYNVCKRNGLNIDNQNRNPSRLSRMPGIERNGKKQFIVDTNLGKSSWAEWHEWIEGVNDDLPDPESLENSWDNMPQLAPPLIHGVLRQGHKLLLAGPSKAGKSFSLIELSIAIAEGIKWLSWQCAQGRVLYVNLELDSASCLHRFRDVYTAFGLPPRNIGNIDIWNLRGKSVPMDKLAPKLIRRAAKKNYIAVIVDPIYKVLTGDENSADQMAHFTNQFDKIATELGASVIYCHHHSKGAQGGKKSMDRASGSGVFARDPDALIDLVELDITEALLKQEENKAICAVYKRFFQQYNPEYLRNSVSQDDLLSAKEMEEHSRRAIYNTEQAAAHAEIQRVLEAVRGRSAWRVEGTLREYAKFKPVNMWFDYPVHRIDEVGSLKDIDPEGESSQPPWKKATDKRKGKADKERRSKAEEFEDVVDNCNFGEPPTVKDIIEWYASTGKEVAERTVRDWVKKFGYMIDKNNGNVIVKVDSDDND</sequence>
<dbReference type="AlphaFoldDB" id="A0A2V2YNZ9"/>
<gene>
    <name evidence="3" type="ORF">DFQ01_121101</name>
</gene>
<organism evidence="3 4">
    <name type="scientific">Paenibacillus cellulosilyticus</name>
    <dbReference type="NCBI Taxonomy" id="375489"/>
    <lineage>
        <taxon>Bacteria</taxon>
        <taxon>Bacillati</taxon>
        <taxon>Bacillota</taxon>
        <taxon>Bacilli</taxon>
        <taxon>Bacillales</taxon>
        <taxon>Paenibacillaceae</taxon>
        <taxon>Paenibacillus</taxon>
    </lineage>
</organism>
<dbReference type="InterPro" id="IPR038724">
    <property type="entry name" value="RepA"/>
</dbReference>
<dbReference type="InterPro" id="IPR014819">
    <property type="entry name" value="PriCT_2"/>
</dbReference>
<dbReference type="Pfam" id="PF13481">
    <property type="entry name" value="AAA_25"/>
    <property type="match status" value="1"/>
</dbReference>
<keyword evidence="4" id="KW-1185">Reference proteome</keyword>
<evidence type="ECO:0000313" key="3">
    <source>
        <dbReference type="EMBL" id="PWV97457.1"/>
    </source>
</evidence>
<dbReference type="CDD" id="cd01125">
    <property type="entry name" value="RepA_RSF1010_like"/>
    <property type="match status" value="1"/>
</dbReference>
<protein>
    <recommendedName>
        <fullName evidence="2">Primase C-terminal 2 domain-containing protein</fullName>
    </recommendedName>
</protein>
<dbReference type="OrthoDB" id="9805141at2"/>
<accession>A0A2V2YNZ9</accession>
<feature type="domain" description="Primase C-terminal 2" evidence="2">
    <location>
        <begin position="10"/>
        <end position="80"/>
    </location>
</feature>
<dbReference type="GO" id="GO:0016817">
    <property type="term" value="F:hydrolase activity, acting on acid anhydrides"/>
    <property type="evidence" value="ECO:0007669"/>
    <property type="project" value="InterPro"/>
</dbReference>
<proteinExistence type="predicted"/>
<name>A0A2V2YNZ9_9BACL</name>
<dbReference type="Gene3D" id="3.40.50.300">
    <property type="entry name" value="P-loop containing nucleotide triphosphate hydrolases"/>
    <property type="match status" value="1"/>
</dbReference>
<dbReference type="Pfam" id="PF08707">
    <property type="entry name" value="PriCT_2"/>
    <property type="match status" value="1"/>
</dbReference>
<evidence type="ECO:0000313" key="4">
    <source>
        <dbReference type="Proteomes" id="UP000246635"/>
    </source>
</evidence>
<comment type="caution">
    <text evidence="3">The sequence shown here is derived from an EMBL/GenBank/DDBJ whole genome shotgun (WGS) entry which is preliminary data.</text>
</comment>
<evidence type="ECO:0000259" key="2">
    <source>
        <dbReference type="Pfam" id="PF08707"/>
    </source>
</evidence>
<dbReference type="SUPFAM" id="SSF52540">
    <property type="entry name" value="P-loop containing nucleoside triphosphate hydrolases"/>
    <property type="match status" value="1"/>
</dbReference>
<dbReference type="RefSeq" id="WP_110045977.1">
    <property type="nucleotide sequence ID" value="NZ_CP054613.1"/>
</dbReference>
<dbReference type="InterPro" id="IPR027417">
    <property type="entry name" value="P-loop_NTPase"/>
</dbReference>
<reference evidence="3 4" key="1">
    <citation type="submission" date="2018-05" db="EMBL/GenBank/DDBJ databases">
        <title>Genomic Encyclopedia of Type Strains, Phase III (KMG-III): the genomes of soil and plant-associated and newly described type strains.</title>
        <authorList>
            <person name="Whitman W."/>
        </authorList>
    </citation>
    <scope>NUCLEOTIDE SEQUENCE [LARGE SCALE GENOMIC DNA]</scope>
    <source>
        <strain evidence="3 4">CECT 5696</strain>
    </source>
</reference>
<evidence type="ECO:0000256" key="1">
    <source>
        <dbReference type="SAM" id="MobiDB-lite"/>
    </source>
</evidence>
<feature type="region of interest" description="Disordered" evidence="1">
    <location>
        <begin position="656"/>
        <end position="688"/>
    </location>
</feature>
<dbReference type="Proteomes" id="UP000246635">
    <property type="component" value="Unassembled WGS sequence"/>
</dbReference>
<dbReference type="EMBL" id="QGTQ01000021">
    <property type="protein sequence ID" value="PWV97457.1"/>
    <property type="molecule type" value="Genomic_DNA"/>
</dbReference>